<protein>
    <submittedName>
        <fullName evidence="1">Uncharacterized protein</fullName>
    </submittedName>
</protein>
<dbReference type="OrthoDB" id="885693at2"/>
<dbReference type="AlphaFoldDB" id="A0A4Z0QBV1"/>
<organism evidence="1 2">
    <name type="scientific">Hymenobacter metallicola</name>
    <dbReference type="NCBI Taxonomy" id="2563114"/>
    <lineage>
        <taxon>Bacteria</taxon>
        <taxon>Pseudomonadati</taxon>
        <taxon>Bacteroidota</taxon>
        <taxon>Cytophagia</taxon>
        <taxon>Cytophagales</taxon>
        <taxon>Hymenobacteraceae</taxon>
        <taxon>Hymenobacter</taxon>
    </lineage>
</organism>
<comment type="caution">
    <text evidence="1">The sequence shown here is derived from an EMBL/GenBank/DDBJ whole genome shotgun (WGS) entry which is preliminary data.</text>
</comment>
<evidence type="ECO:0000313" key="2">
    <source>
        <dbReference type="Proteomes" id="UP000298471"/>
    </source>
</evidence>
<keyword evidence="2" id="KW-1185">Reference proteome</keyword>
<dbReference type="Proteomes" id="UP000298471">
    <property type="component" value="Unassembled WGS sequence"/>
</dbReference>
<reference evidence="1 2" key="1">
    <citation type="submission" date="2019-04" db="EMBL/GenBank/DDBJ databases">
        <authorList>
            <person name="Feng G."/>
            <person name="Zhang J."/>
            <person name="Zhu H."/>
        </authorList>
    </citation>
    <scope>NUCLEOTIDE SEQUENCE [LARGE SCALE GENOMIC DNA]</scope>
    <source>
        <strain evidence="1 2">9PBR-1</strain>
    </source>
</reference>
<evidence type="ECO:0000313" key="1">
    <source>
        <dbReference type="EMBL" id="TGE26541.1"/>
    </source>
</evidence>
<gene>
    <name evidence="1" type="ORF">E5K02_17265</name>
</gene>
<dbReference type="RefSeq" id="WP_135396450.1">
    <property type="nucleotide sequence ID" value="NZ_SRMB01000003.1"/>
</dbReference>
<dbReference type="EMBL" id="SRMB01000003">
    <property type="protein sequence ID" value="TGE26541.1"/>
    <property type="molecule type" value="Genomic_DNA"/>
</dbReference>
<proteinExistence type="predicted"/>
<name>A0A4Z0QBV1_9BACT</name>
<accession>A0A4Z0QBV1</accession>
<sequence>MQYFHDTLLRYGFVQQRPGFYTRPTTSPAQGGPMFCTTGQDGRPRKLLLWQRGRILVQGDVVTLDALEQVLRRVLGKSVA</sequence>